<dbReference type="PANTHER" id="PTHR15020">
    <property type="entry name" value="FLAVIN REDUCTASE-RELATED"/>
    <property type="match status" value="1"/>
</dbReference>
<dbReference type="CDD" id="cd05243">
    <property type="entry name" value="SDR_a5"/>
    <property type="match status" value="1"/>
</dbReference>
<keyword evidence="2" id="KW-0456">Lyase</keyword>
<dbReference type="Proteomes" id="UP000188993">
    <property type="component" value="Chromosome"/>
</dbReference>
<sequence>MNVLIMGAHGQVGQHLVEELKNTGKHTPIAFVRKEEQVKEFENAGVEARLGDLEGSIEDIQERMDGIDAVIFAAGSGGSTGDDKTLLIDLDGAVKVIEATKARNIDRFVMLSAMGAETRERWSDELKPYYVAKHFADMWLEDSDLNYTIVRPGMLENEDAKGKVLVKDTITDNDIYSIPRADVAKVLAATIDNENTYKKAFEVVTGQDSIEDALTNL</sequence>
<dbReference type="PANTHER" id="PTHR15020:SF50">
    <property type="entry name" value="UPF0659 PROTEIN YMR090W"/>
    <property type="match status" value="1"/>
</dbReference>
<dbReference type="OrthoDB" id="9785372at2"/>
<dbReference type="InterPro" id="IPR016040">
    <property type="entry name" value="NAD(P)-bd_dom"/>
</dbReference>
<protein>
    <submittedName>
        <fullName evidence="2">Putative sugar epimerase YhfK</fullName>
        <ecNumber evidence="2">4.-.-.-</ecNumber>
    </submittedName>
</protein>
<dbReference type="SUPFAM" id="SSF51735">
    <property type="entry name" value="NAD(P)-binding Rossmann-fold domains"/>
    <property type="match status" value="1"/>
</dbReference>
<dbReference type="RefSeq" id="WP_062469255.1">
    <property type="nucleotide sequence ID" value="NZ_BBYN01000012.1"/>
</dbReference>
<evidence type="ECO:0000313" key="3">
    <source>
        <dbReference type="Proteomes" id="UP000188993"/>
    </source>
</evidence>
<dbReference type="InterPro" id="IPR036291">
    <property type="entry name" value="NAD(P)-bd_dom_sf"/>
</dbReference>
<gene>
    <name evidence="2" type="primary">yhfK</name>
    <name evidence="2" type="ORF">BW727_100832</name>
</gene>
<dbReference type="GO" id="GO:0016829">
    <property type="term" value="F:lyase activity"/>
    <property type="evidence" value="ECO:0007669"/>
    <property type="project" value="UniProtKB-KW"/>
</dbReference>
<proteinExistence type="predicted"/>
<feature type="domain" description="NAD(P)-binding" evidence="1">
    <location>
        <begin position="7"/>
        <end position="193"/>
    </location>
</feature>
<keyword evidence="3" id="KW-1185">Reference proteome</keyword>
<dbReference type="STRING" id="708126.BW727_100832"/>
<dbReference type="EMBL" id="CP019728">
    <property type="protein sequence ID" value="AQS53225.1"/>
    <property type="molecule type" value="Genomic_DNA"/>
</dbReference>
<evidence type="ECO:0000313" key="2">
    <source>
        <dbReference type="EMBL" id="AQS53225.1"/>
    </source>
</evidence>
<dbReference type="AlphaFoldDB" id="A0A1S6INT7"/>
<dbReference type="Gene3D" id="3.40.50.720">
    <property type="entry name" value="NAD(P)-binding Rossmann-like Domain"/>
    <property type="match status" value="1"/>
</dbReference>
<dbReference type="EC" id="4.-.-.-" evidence="2"/>
<name>A0A1S6INT7_9LACT</name>
<organism evidence="2 3">
    <name type="scientific">Jeotgalibaca dankookensis</name>
    <dbReference type="NCBI Taxonomy" id="708126"/>
    <lineage>
        <taxon>Bacteria</taxon>
        <taxon>Bacillati</taxon>
        <taxon>Bacillota</taxon>
        <taxon>Bacilli</taxon>
        <taxon>Lactobacillales</taxon>
        <taxon>Carnobacteriaceae</taxon>
        <taxon>Jeotgalibaca</taxon>
    </lineage>
</organism>
<evidence type="ECO:0000259" key="1">
    <source>
        <dbReference type="Pfam" id="PF13460"/>
    </source>
</evidence>
<reference evidence="2 3" key="1">
    <citation type="journal article" date="2014" name="Int. J. Syst. Evol. Microbiol.">
        <title>Jeotgalibaca dankookensis gen. nov., sp. nov., a member of the family Carnobacteriaceae, isolated from seujeot (Korean traditional food).</title>
        <authorList>
            <person name="Lee D.G."/>
            <person name="Trujillo M.E."/>
            <person name="Kang H."/>
            <person name="Ahn T.Y."/>
        </authorList>
    </citation>
    <scope>NUCLEOTIDE SEQUENCE [LARGE SCALE GENOMIC DNA]</scope>
    <source>
        <strain evidence="2 3">EX-07</strain>
    </source>
</reference>
<dbReference type="Pfam" id="PF13460">
    <property type="entry name" value="NAD_binding_10"/>
    <property type="match status" value="1"/>
</dbReference>
<dbReference type="KEGG" id="jda:BW727_100832"/>
<accession>A0A1S6INT7</accession>